<dbReference type="EMBL" id="JACCFM010000001">
    <property type="protein sequence ID" value="NYJ20809.1"/>
    <property type="molecule type" value="Genomic_DNA"/>
</dbReference>
<comment type="caution">
    <text evidence="1">The sequence shown here is derived from an EMBL/GenBank/DDBJ whole genome shotgun (WGS) entry which is preliminary data.</text>
</comment>
<dbReference type="RefSeq" id="WP_179579506.1">
    <property type="nucleotide sequence ID" value="NZ_JACCFM010000001.1"/>
</dbReference>
<evidence type="ECO:0000313" key="1">
    <source>
        <dbReference type="EMBL" id="NYJ20809.1"/>
    </source>
</evidence>
<gene>
    <name evidence="1" type="ORF">HNR05_002600</name>
</gene>
<evidence type="ECO:0008006" key="3">
    <source>
        <dbReference type="Google" id="ProtNLM"/>
    </source>
</evidence>
<accession>A0A7Z0J7C3</accession>
<organism evidence="1 2">
    <name type="scientific">Glaciibacter psychrotolerans</name>
    <dbReference type="NCBI Taxonomy" id="670054"/>
    <lineage>
        <taxon>Bacteria</taxon>
        <taxon>Bacillati</taxon>
        <taxon>Actinomycetota</taxon>
        <taxon>Actinomycetes</taxon>
        <taxon>Micrococcales</taxon>
        <taxon>Microbacteriaceae</taxon>
        <taxon>Glaciibacter</taxon>
    </lineage>
</organism>
<dbReference type="Proteomes" id="UP000537260">
    <property type="component" value="Unassembled WGS sequence"/>
</dbReference>
<keyword evidence="2" id="KW-1185">Reference proteome</keyword>
<protein>
    <recommendedName>
        <fullName evidence="3">DUF3168 domain-containing protein</fullName>
    </recommendedName>
</protein>
<reference evidence="1 2" key="1">
    <citation type="submission" date="2020-07" db="EMBL/GenBank/DDBJ databases">
        <title>Sequencing the genomes of 1000 actinobacteria strains.</title>
        <authorList>
            <person name="Klenk H.-P."/>
        </authorList>
    </citation>
    <scope>NUCLEOTIDE SEQUENCE [LARGE SCALE GENOMIC DNA]</scope>
    <source>
        <strain evidence="1 2">LI1</strain>
    </source>
</reference>
<evidence type="ECO:0000313" key="2">
    <source>
        <dbReference type="Proteomes" id="UP000537260"/>
    </source>
</evidence>
<name>A0A7Z0J7C3_9MICO</name>
<sequence>MTAPRKDLAALLKPLLPRTWKIVEHQTTTDVLTVTKVTLKQLRIVRTPAAPQGAHDIEFIVTITSALTDPARAEDELDDQVNMLIHALDRAGIPWSSAAKVLDGDSLAYDITLTLTSTPDPIKE</sequence>
<proteinExistence type="predicted"/>
<dbReference type="AlphaFoldDB" id="A0A7Z0J7C3"/>